<accession>A0A340WQF1</accession>
<name>A0A340WQF1_LIPVE</name>
<gene>
    <name evidence="3" type="primary">LOC103077050</name>
</gene>
<sequence>MAGKERAFYIHHLTDFPKADSPEILNSLSGSHSFYRPVSGSPDACSVLFQLQLRDPGSLTYLVLWLALSVQTLELNQLFFPRRHTKNIYEIVARPPSLAASSARRARSRESPGTRRAGRAFRVAAVAAGLRDRRFQAGLDGHLPPLEATAAYPRVWEEPPPPPLVQTAEQSRAPRHGEHTPALREQIPVTSACRNPVPRSRASSGARTPGEESGPRRGRGCGHDRPAAPDGERSLAGLARRRGLAGPRDPAQEPTPSPEPIPPRPRRDSRAPFPAARRLPSVTKFSPVPSRGGSLSSSRTRLLADLLGLLWEKDIYYTELARAILETDKSQDLQPSCHSLESKEIFIALRYLKRISSKSCHNVRTDFKFQEKNRGYQNPKGTEAPVLTIRCFSTCLTEDYTFDHNQEQLEQKIKVESLQACTCFGIVQRNFQELSSSLKQGSFSQCALELI</sequence>
<feature type="compositionally biased region" description="Basic and acidic residues" evidence="1">
    <location>
        <begin position="209"/>
        <end position="233"/>
    </location>
</feature>
<dbReference type="RefSeq" id="XP_007449867.1">
    <property type="nucleotide sequence ID" value="XM_007449805.1"/>
</dbReference>
<protein>
    <submittedName>
        <fullName evidence="3">Uncharacterized protein LOC103077050</fullName>
    </submittedName>
</protein>
<proteinExistence type="predicted"/>
<organism evidence="2 3">
    <name type="scientific">Lipotes vexillifer</name>
    <name type="common">Yangtze river dolphin</name>
    <dbReference type="NCBI Taxonomy" id="118797"/>
    <lineage>
        <taxon>Eukaryota</taxon>
        <taxon>Metazoa</taxon>
        <taxon>Chordata</taxon>
        <taxon>Craniata</taxon>
        <taxon>Vertebrata</taxon>
        <taxon>Euteleostomi</taxon>
        <taxon>Mammalia</taxon>
        <taxon>Eutheria</taxon>
        <taxon>Laurasiatheria</taxon>
        <taxon>Artiodactyla</taxon>
        <taxon>Whippomorpha</taxon>
        <taxon>Cetacea</taxon>
        <taxon>Odontoceti</taxon>
        <taxon>Lipotidae</taxon>
        <taxon>Lipotes</taxon>
    </lineage>
</organism>
<dbReference type="KEGG" id="lve:103077050"/>
<evidence type="ECO:0000313" key="2">
    <source>
        <dbReference type="Proteomes" id="UP000265300"/>
    </source>
</evidence>
<feature type="compositionally biased region" description="Pro residues" evidence="1">
    <location>
        <begin position="253"/>
        <end position="263"/>
    </location>
</feature>
<evidence type="ECO:0000313" key="3">
    <source>
        <dbReference type="RefSeq" id="XP_007449867.1"/>
    </source>
</evidence>
<evidence type="ECO:0000256" key="1">
    <source>
        <dbReference type="SAM" id="MobiDB-lite"/>
    </source>
</evidence>
<reference evidence="3" key="1">
    <citation type="submission" date="2025-08" db="UniProtKB">
        <authorList>
            <consortium name="RefSeq"/>
        </authorList>
    </citation>
    <scope>IDENTIFICATION</scope>
</reference>
<keyword evidence="2" id="KW-1185">Reference proteome</keyword>
<dbReference type="AlphaFoldDB" id="A0A340WQF1"/>
<dbReference type="GeneID" id="103077050"/>
<dbReference type="Proteomes" id="UP000265300">
    <property type="component" value="Unplaced"/>
</dbReference>
<feature type="region of interest" description="Disordered" evidence="1">
    <location>
        <begin position="154"/>
        <end position="296"/>
    </location>
</feature>
<dbReference type="InParanoid" id="A0A340WQF1"/>